<dbReference type="Gene3D" id="3.30.565.10">
    <property type="entry name" value="Histidine kinase-like ATPase, C-terminal domain"/>
    <property type="match status" value="1"/>
</dbReference>
<keyword evidence="11 12" id="KW-0472">Membrane</keyword>
<reference evidence="15 16" key="1">
    <citation type="submission" date="2014-12" db="EMBL/GenBank/DDBJ databases">
        <title>Draft genome sequence of Paenibacillus kamchatkensis strain B-2647.</title>
        <authorList>
            <person name="Karlyshev A.V."/>
            <person name="Kudryashova E.B."/>
        </authorList>
    </citation>
    <scope>NUCLEOTIDE SEQUENCE [LARGE SCALE GENOMIC DNA]</scope>
    <source>
        <strain evidence="15 16">VKM B-2647</strain>
    </source>
</reference>
<dbReference type="InterPro" id="IPR050640">
    <property type="entry name" value="Bact_2-comp_sensor_kinase"/>
</dbReference>
<dbReference type="Pfam" id="PF06580">
    <property type="entry name" value="His_kinase"/>
    <property type="match status" value="1"/>
</dbReference>
<sequence length="558" mass="64037">MARQSLQTKLTLLIMLAATIPLLLLGFFSYLKSSQLINEQFGLYGNNSAAQLQFQIDTSLRQMKFTATDILAYLLDPKFTVLHEEVPSTYKGFQDEQQLEQFLKAHKMVDTKGIYIITRSGYYYGESTINVQKMEEEGLLRNYKPGSGNYWFGIYEPKHYIDVLTIPGEKVIGLLFQIKNQVSFLEGSYILIEVNADNLLKLFQEYEADTHARIKITDSQQRVIYETQSHFDAKATDVVWIKSSGVTDWRIEVRIPYSEFYKSSVIIRTFTILAVSLALLVAFLHAFVLSSRFIRRIKRLKETIQLVGIGKLDTRVEVDSEDELGRLAFSFNNMLYQLETLIGEVRRVEGLKKEAELRALHFQINPHLLLNTLASIQWKARLQGAQDVNKMIYHLTKVLDGNLNFTKEIVSLDRELELIDHFLQIQEHRYGSVFSYTITNQGVPLKSVQIPRMTLQPLVENIFFHAFEDGAGNIQLTIEADSGAVLLTLTDNGKGIEPEMLSRMLEPGEKAHSLKRIGMYNVDQRIKLHFGYRYGLEVRSRLGAGTSVYIRLPYQEEI</sequence>
<dbReference type="InterPro" id="IPR036890">
    <property type="entry name" value="HATPase_C_sf"/>
</dbReference>
<dbReference type="InterPro" id="IPR003594">
    <property type="entry name" value="HATPase_dom"/>
</dbReference>
<keyword evidence="12" id="KW-1133">Transmembrane helix</keyword>
<evidence type="ECO:0000256" key="9">
    <source>
        <dbReference type="ARBA" id="ARBA00022840"/>
    </source>
</evidence>
<evidence type="ECO:0000256" key="5">
    <source>
        <dbReference type="ARBA" id="ARBA00022553"/>
    </source>
</evidence>
<keyword evidence="16" id="KW-1185">Reference proteome</keyword>
<dbReference type="EMBL" id="JXAK01000002">
    <property type="protein sequence ID" value="KIL42347.1"/>
    <property type="molecule type" value="Genomic_DNA"/>
</dbReference>
<feature type="transmembrane region" description="Helical" evidence="12">
    <location>
        <begin position="265"/>
        <end position="289"/>
    </location>
</feature>
<evidence type="ECO:0000256" key="1">
    <source>
        <dbReference type="ARBA" id="ARBA00000085"/>
    </source>
</evidence>
<dbReference type="PROSITE" id="PS50109">
    <property type="entry name" value="HIS_KIN"/>
    <property type="match status" value="1"/>
</dbReference>
<feature type="transmembrane region" description="Helical" evidence="12">
    <location>
        <begin position="12"/>
        <end position="31"/>
    </location>
</feature>
<evidence type="ECO:0000256" key="12">
    <source>
        <dbReference type="SAM" id="Phobius"/>
    </source>
</evidence>
<comment type="subcellular location">
    <subcellularLocation>
        <location evidence="2">Cell membrane</location>
        <topology evidence="2">Multi-pass membrane protein</topology>
    </subcellularLocation>
</comment>
<evidence type="ECO:0000259" key="14">
    <source>
        <dbReference type="PROSITE" id="PS50885"/>
    </source>
</evidence>
<keyword evidence="4" id="KW-1003">Cell membrane</keyword>
<keyword evidence="5" id="KW-0597">Phosphoprotein</keyword>
<comment type="caution">
    <text evidence="15">The sequence shown here is derived from an EMBL/GenBank/DDBJ whole genome shotgun (WGS) entry which is preliminary data.</text>
</comment>
<dbReference type="Gene3D" id="6.10.340.10">
    <property type="match status" value="1"/>
</dbReference>
<dbReference type="Proteomes" id="UP000031967">
    <property type="component" value="Unassembled WGS sequence"/>
</dbReference>
<evidence type="ECO:0000313" key="15">
    <source>
        <dbReference type="EMBL" id="KIL42347.1"/>
    </source>
</evidence>
<dbReference type="PANTHER" id="PTHR34220:SF7">
    <property type="entry name" value="SENSOR HISTIDINE KINASE YPDA"/>
    <property type="match status" value="1"/>
</dbReference>
<keyword evidence="12" id="KW-0812">Transmembrane</keyword>
<evidence type="ECO:0000313" key="16">
    <source>
        <dbReference type="Proteomes" id="UP000031967"/>
    </source>
</evidence>
<feature type="domain" description="HAMP" evidence="14">
    <location>
        <begin position="291"/>
        <end position="343"/>
    </location>
</feature>
<organism evidence="15 16">
    <name type="scientific">Gordoniibacillus kamchatkensis</name>
    <dbReference type="NCBI Taxonomy" id="1590651"/>
    <lineage>
        <taxon>Bacteria</taxon>
        <taxon>Bacillati</taxon>
        <taxon>Bacillota</taxon>
        <taxon>Bacilli</taxon>
        <taxon>Bacillales</taxon>
        <taxon>Paenibacillaceae</taxon>
        <taxon>Gordoniibacillus</taxon>
    </lineage>
</organism>
<dbReference type="PROSITE" id="PS50885">
    <property type="entry name" value="HAMP"/>
    <property type="match status" value="1"/>
</dbReference>
<dbReference type="CDD" id="cd06225">
    <property type="entry name" value="HAMP"/>
    <property type="match status" value="1"/>
</dbReference>
<dbReference type="EC" id="2.7.13.3" evidence="3"/>
<dbReference type="SUPFAM" id="SSF158472">
    <property type="entry name" value="HAMP domain-like"/>
    <property type="match status" value="1"/>
</dbReference>
<evidence type="ECO:0000256" key="6">
    <source>
        <dbReference type="ARBA" id="ARBA00022679"/>
    </source>
</evidence>
<feature type="domain" description="Histidine kinase" evidence="13">
    <location>
        <begin position="455"/>
        <end position="556"/>
    </location>
</feature>
<keyword evidence="9" id="KW-0067">ATP-binding</keyword>
<evidence type="ECO:0000256" key="10">
    <source>
        <dbReference type="ARBA" id="ARBA00023012"/>
    </source>
</evidence>
<dbReference type="InterPro" id="IPR003660">
    <property type="entry name" value="HAMP_dom"/>
</dbReference>
<dbReference type="SUPFAM" id="SSF55874">
    <property type="entry name" value="ATPase domain of HSP90 chaperone/DNA topoisomerase II/histidine kinase"/>
    <property type="match status" value="1"/>
</dbReference>
<keyword evidence="8" id="KW-0418">Kinase</keyword>
<evidence type="ECO:0000259" key="13">
    <source>
        <dbReference type="PROSITE" id="PS50109"/>
    </source>
</evidence>
<dbReference type="SMART" id="SM00387">
    <property type="entry name" value="HATPase_c"/>
    <property type="match status" value="1"/>
</dbReference>
<evidence type="ECO:0000256" key="11">
    <source>
        <dbReference type="ARBA" id="ARBA00023136"/>
    </source>
</evidence>
<accession>A0ABR5AMU0</accession>
<dbReference type="InterPro" id="IPR010559">
    <property type="entry name" value="Sig_transdc_His_kin_internal"/>
</dbReference>
<keyword evidence="6" id="KW-0808">Transferase</keyword>
<comment type="catalytic activity">
    <reaction evidence="1">
        <text>ATP + protein L-histidine = ADP + protein N-phospho-L-histidine.</text>
        <dbReference type="EC" id="2.7.13.3"/>
    </reaction>
</comment>
<dbReference type="Pfam" id="PF02518">
    <property type="entry name" value="HATPase_c"/>
    <property type="match status" value="1"/>
</dbReference>
<gene>
    <name evidence="15" type="ORF">SD70_01465</name>
</gene>
<dbReference type="Pfam" id="PF00672">
    <property type="entry name" value="HAMP"/>
    <property type="match status" value="1"/>
</dbReference>
<proteinExistence type="predicted"/>
<keyword evidence="7" id="KW-0547">Nucleotide-binding</keyword>
<dbReference type="InterPro" id="IPR005467">
    <property type="entry name" value="His_kinase_dom"/>
</dbReference>
<evidence type="ECO:0000256" key="3">
    <source>
        <dbReference type="ARBA" id="ARBA00012438"/>
    </source>
</evidence>
<keyword evidence="10" id="KW-0902">Two-component regulatory system</keyword>
<evidence type="ECO:0000256" key="2">
    <source>
        <dbReference type="ARBA" id="ARBA00004651"/>
    </source>
</evidence>
<name>A0ABR5AMU0_9BACL</name>
<evidence type="ECO:0000256" key="8">
    <source>
        <dbReference type="ARBA" id="ARBA00022777"/>
    </source>
</evidence>
<evidence type="ECO:0000256" key="4">
    <source>
        <dbReference type="ARBA" id="ARBA00022475"/>
    </source>
</evidence>
<dbReference type="SMART" id="SM00304">
    <property type="entry name" value="HAMP"/>
    <property type="match status" value="1"/>
</dbReference>
<dbReference type="PANTHER" id="PTHR34220">
    <property type="entry name" value="SENSOR HISTIDINE KINASE YPDA"/>
    <property type="match status" value="1"/>
</dbReference>
<protein>
    <recommendedName>
        <fullName evidence="3">histidine kinase</fullName>
        <ecNumber evidence="3">2.7.13.3</ecNumber>
    </recommendedName>
</protein>
<evidence type="ECO:0000256" key="7">
    <source>
        <dbReference type="ARBA" id="ARBA00022741"/>
    </source>
</evidence>